<dbReference type="GO" id="GO:0005524">
    <property type="term" value="F:ATP binding"/>
    <property type="evidence" value="ECO:0007669"/>
    <property type="project" value="UniProtKB-KW"/>
</dbReference>
<dbReference type="Pfam" id="PF02518">
    <property type="entry name" value="HATPase_c"/>
    <property type="match status" value="1"/>
</dbReference>
<dbReference type="InterPro" id="IPR003661">
    <property type="entry name" value="HisK_dim/P_dom"/>
</dbReference>
<dbReference type="STRING" id="398512.Bccel_2928"/>
<keyword evidence="7" id="KW-0547">Nucleotide-binding</keyword>
<dbReference type="FunFam" id="3.30.565.10:FF:000006">
    <property type="entry name" value="Sensor histidine kinase WalK"/>
    <property type="match status" value="1"/>
</dbReference>
<keyword evidence="4" id="KW-1003">Cell membrane</keyword>
<dbReference type="Pfam" id="PF00512">
    <property type="entry name" value="HisKA"/>
    <property type="match status" value="1"/>
</dbReference>
<dbReference type="SMART" id="SM00304">
    <property type="entry name" value="HAMP"/>
    <property type="match status" value="1"/>
</dbReference>
<protein>
    <recommendedName>
        <fullName evidence="3">histidine kinase</fullName>
        <ecNumber evidence="3">2.7.13.3</ecNumber>
    </recommendedName>
</protein>
<dbReference type="Gene3D" id="3.30.565.10">
    <property type="entry name" value="Histidine kinase-like ATPase, C-terminal domain"/>
    <property type="match status" value="1"/>
</dbReference>
<keyword evidence="10" id="KW-0902">Two-component regulatory system</keyword>
<keyword evidence="16" id="KW-1185">Reference proteome</keyword>
<evidence type="ECO:0000256" key="1">
    <source>
        <dbReference type="ARBA" id="ARBA00000085"/>
    </source>
</evidence>
<keyword evidence="8 15" id="KW-0418">Kinase</keyword>
<dbReference type="GO" id="GO:0005886">
    <property type="term" value="C:plasma membrane"/>
    <property type="evidence" value="ECO:0007669"/>
    <property type="project" value="UniProtKB-SubCell"/>
</dbReference>
<keyword evidence="9" id="KW-0067">ATP-binding</keyword>
<sequence length="595" mass="67353">MKQKIFLYYLFLIITVVFVAGFLISELSQKYYKDELEKNLKNAAHLIQFQLAENKKIGIPIDYNKSAQQYASVLFPQDISKLSSDKNYFRVTFIDKNGKVIGESEKDYQSMDNHSNRKEVQEALKWNIGRDIRFSKDMKMDLLYIAVFLPSDGVITRVSVPLVQIDKINNIIMLYTGIGVLIALVLTTILAFRFSNMITKPVNELIKVTRDISEGNFSRRVNIKCDDEIEELANTFNSMAEKLELSIAEMNEKNIKFDSIINSMINGVVAVDNQFEVILINSVSCEMFGIKNGPGVIGMNMIELVRNNHINNLLKESIEKNEPYLTEVVIGPPDDKILRIYTSPIKTNTTEQLNAGGLATIYDITNLKKLEQIRTEFVSNVTHELKTPLTSIRGFIETLKSGAIDDKSVAVKFLDIIDIESERLSSLINDILQLSEIENKTKDSDISSHKINNTVKEIYDMIQGVASKKNVQLSFEVEENITITANKNRIKQMLINLIDNAIKYNIDGGTVYLKVFKTEGKINFIIKDSGIGIDEEHIHRIFERFYRVDKGRSRNMGGTGLGLSIVKHIVNLYNGNIKVTSKLGSGTEFIVQLPA</sequence>
<organism evidence="15 16">
    <name type="scientific">Pseudobacteroides cellulosolvens ATCC 35603 = DSM 2933</name>
    <dbReference type="NCBI Taxonomy" id="398512"/>
    <lineage>
        <taxon>Bacteria</taxon>
        <taxon>Bacillati</taxon>
        <taxon>Bacillota</taxon>
        <taxon>Clostridia</taxon>
        <taxon>Eubacteriales</taxon>
        <taxon>Oscillospiraceae</taxon>
        <taxon>Pseudobacteroides</taxon>
    </lineage>
</organism>
<dbReference type="SUPFAM" id="SSF55874">
    <property type="entry name" value="ATPase domain of HSP90 chaperone/DNA topoisomerase II/histidine kinase"/>
    <property type="match status" value="1"/>
</dbReference>
<dbReference type="CDD" id="cd00082">
    <property type="entry name" value="HisKA"/>
    <property type="match status" value="1"/>
</dbReference>
<dbReference type="InterPro" id="IPR050351">
    <property type="entry name" value="BphY/WalK/GraS-like"/>
</dbReference>
<evidence type="ECO:0000256" key="9">
    <source>
        <dbReference type="ARBA" id="ARBA00022840"/>
    </source>
</evidence>
<dbReference type="OrthoDB" id="9813151at2"/>
<dbReference type="NCBIfam" id="NF046044">
    <property type="entry name" value="PnpS"/>
    <property type="match status" value="1"/>
</dbReference>
<feature type="domain" description="Histidine kinase" evidence="13">
    <location>
        <begin position="380"/>
        <end position="595"/>
    </location>
</feature>
<feature type="transmembrane region" description="Helical" evidence="12">
    <location>
        <begin position="142"/>
        <end position="160"/>
    </location>
</feature>
<accession>A0A0L6JQL4</accession>
<feature type="domain" description="HAMP" evidence="14">
    <location>
        <begin position="196"/>
        <end position="248"/>
    </location>
</feature>
<dbReference type="Gene3D" id="6.10.340.10">
    <property type="match status" value="1"/>
</dbReference>
<dbReference type="GO" id="GO:0016036">
    <property type="term" value="P:cellular response to phosphate starvation"/>
    <property type="evidence" value="ECO:0007669"/>
    <property type="project" value="TreeGrafter"/>
</dbReference>
<dbReference type="PRINTS" id="PR00344">
    <property type="entry name" value="BCTRLSENSOR"/>
</dbReference>
<dbReference type="PROSITE" id="PS50885">
    <property type="entry name" value="HAMP"/>
    <property type="match status" value="1"/>
</dbReference>
<dbReference type="GO" id="GO:0000155">
    <property type="term" value="F:phosphorelay sensor kinase activity"/>
    <property type="evidence" value="ECO:0007669"/>
    <property type="project" value="InterPro"/>
</dbReference>
<dbReference type="eggNOG" id="COG5002">
    <property type="taxonomic scope" value="Bacteria"/>
</dbReference>
<evidence type="ECO:0000256" key="3">
    <source>
        <dbReference type="ARBA" id="ARBA00012438"/>
    </source>
</evidence>
<evidence type="ECO:0000256" key="8">
    <source>
        <dbReference type="ARBA" id="ARBA00022777"/>
    </source>
</evidence>
<dbReference type="Gene3D" id="3.30.450.20">
    <property type="entry name" value="PAS domain"/>
    <property type="match status" value="1"/>
</dbReference>
<dbReference type="InterPro" id="IPR036890">
    <property type="entry name" value="HATPase_C_sf"/>
</dbReference>
<keyword evidence="5" id="KW-0597">Phosphoprotein</keyword>
<dbReference type="FunFam" id="1.10.287.130:FF:000008">
    <property type="entry name" value="Two-component sensor histidine kinase"/>
    <property type="match status" value="1"/>
</dbReference>
<keyword evidence="6" id="KW-0808">Transferase</keyword>
<feature type="transmembrane region" description="Helical" evidence="12">
    <location>
        <begin position="172"/>
        <end position="192"/>
    </location>
</feature>
<evidence type="ECO:0000259" key="13">
    <source>
        <dbReference type="PROSITE" id="PS50109"/>
    </source>
</evidence>
<evidence type="ECO:0000256" key="4">
    <source>
        <dbReference type="ARBA" id="ARBA00022475"/>
    </source>
</evidence>
<dbReference type="Gene3D" id="1.10.287.130">
    <property type="match status" value="1"/>
</dbReference>
<dbReference type="CDD" id="cd06225">
    <property type="entry name" value="HAMP"/>
    <property type="match status" value="1"/>
</dbReference>
<dbReference type="Pfam" id="PF00989">
    <property type="entry name" value="PAS"/>
    <property type="match status" value="1"/>
</dbReference>
<dbReference type="SMART" id="SM00387">
    <property type="entry name" value="HATPase_c"/>
    <property type="match status" value="1"/>
</dbReference>
<evidence type="ECO:0000256" key="12">
    <source>
        <dbReference type="SAM" id="Phobius"/>
    </source>
</evidence>
<evidence type="ECO:0000256" key="11">
    <source>
        <dbReference type="ARBA" id="ARBA00023136"/>
    </source>
</evidence>
<dbReference type="RefSeq" id="WP_036944728.1">
    <property type="nucleotide sequence ID" value="NZ_JQKC01000034.1"/>
</dbReference>
<dbReference type="PANTHER" id="PTHR45453">
    <property type="entry name" value="PHOSPHATE REGULON SENSOR PROTEIN PHOR"/>
    <property type="match status" value="1"/>
</dbReference>
<dbReference type="InterPro" id="IPR003594">
    <property type="entry name" value="HATPase_dom"/>
</dbReference>
<dbReference type="EC" id="2.7.13.3" evidence="3"/>
<keyword evidence="12" id="KW-1133">Transmembrane helix</keyword>
<dbReference type="EMBL" id="LGTC01000001">
    <property type="protein sequence ID" value="KNY27657.1"/>
    <property type="molecule type" value="Genomic_DNA"/>
</dbReference>
<comment type="caution">
    <text evidence="15">The sequence shown here is derived from an EMBL/GenBank/DDBJ whole genome shotgun (WGS) entry which is preliminary data.</text>
</comment>
<dbReference type="InterPro" id="IPR003660">
    <property type="entry name" value="HAMP_dom"/>
</dbReference>
<dbReference type="SUPFAM" id="SSF47384">
    <property type="entry name" value="Homodimeric domain of signal transducing histidine kinase"/>
    <property type="match status" value="1"/>
</dbReference>
<dbReference type="InterPro" id="IPR035965">
    <property type="entry name" value="PAS-like_dom_sf"/>
</dbReference>
<dbReference type="NCBIfam" id="TIGR00229">
    <property type="entry name" value="sensory_box"/>
    <property type="match status" value="1"/>
</dbReference>
<dbReference type="InterPro" id="IPR013767">
    <property type="entry name" value="PAS_fold"/>
</dbReference>
<dbReference type="PANTHER" id="PTHR45453:SF1">
    <property type="entry name" value="PHOSPHATE REGULON SENSOR PROTEIN PHOR"/>
    <property type="match status" value="1"/>
</dbReference>
<dbReference type="InterPro" id="IPR005467">
    <property type="entry name" value="His_kinase_dom"/>
</dbReference>
<dbReference type="CDD" id="cd00130">
    <property type="entry name" value="PAS"/>
    <property type="match status" value="1"/>
</dbReference>
<evidence type="ECO:0000256" key="5">
    <source>
        <dbReference type="ARBA" id="ARBA00022553"/>
    </source>
</evidence>
<dbReference type="SMART" id="SM00388">
    <property type="entry name" value="HisKA"/>
    <property type="match status" value="1"/>
</dbReference>
<dbReference type="CDD" id="cd00075">
    <property type="entry name" value="HATPase"/>
    <property type="match status" value="1"/>
</dbReference>
<dbReference type="SUPFAM" id="SSF55785">
    <property type="entry name" value="PYP-like sensor domain (PAS domain)"/>
    <property type="match status" value="1"/>
</dbReference>
<gene>
    <name evidence="15" type="ORF">Bccel_2928</name>
</gene>
<dbReference type="GO" id="GO:0006355">
    <property type="term" value="P:regulation of DNA-templated transcription"/>
    <property type="evidence" value="ECO:0007669"/>
    <property type="project" value="InterPro"/>
</dbReference>
<dbReference type="PROSITE" id="PS50109">
    <property type="entry name" value="HIS_KIN"/>
    <property type="match status" value="1"/>
</dbReference>
<evidence type="ECO:0000313" key="16">
    <source>
        <dbReference type="Proteomes" id="UP000036923"/>
    </source>
</evidence>
<dbReference type="InterPro" id="IPR004358">
    <property type="entry name" value="Sig_transdc_His_kin-like_C"/>
</dbReference>
<dbReference type="Proteomes" id="UP000036923">
    <property type="component" value="Unassembled WGS sequence"/>
</dbReference>
<evidence type="ECO:0000256" key="10">
    <source>
        <dbReference type="ARBA" id="ARBA00023012"/>
    </source>
</evidence>
<comment type="catalytic activity">
    <reaction evidence="1">
        <text>ATP + protein L-histidine = ADP + protein N-phospho-L-histidine.</text>
        <dbReference type="EC" id="2.7.13.3"/>
    </reaction>
</comment>
<proteinExistence type="predicted"/>
<dbReference type="AlphaFoldDB" id="A0A0L6JQL4"/>
<keyword evidence="12" id="KW-0812">Transmembrane</keyword>
<comment type="subcellular location">
    <subcellularLocation>
        <location evidence="2">Cell membrane</location>
    </subcellularLocation>
</comment>
<feature type="transmembrane region" description="Helical" evidence="12">
    <location>
        <begin position="6"/>
        <end position="24"/>
    </location>
</feature>
<evidence type="ECO:0000256" key="2">
    <source>
        <dbReference type="ARBA" id="ARBA00004236"/>
    </source>
</evidence>
<name>A0A0L6JQL4_9FIRM</name>
<evidence type="ECO:0000256" key="7">
    <source>
        <dbReference type="ARBA" id="ARBA00022741"/>
    </source>
</evidence>
<evidence type="ECO:0000313" key="15">
    <source>
        <dbReference type="EMBL" id="KNY27657.1"/>
    </source>
</evidence>
<dbReference type="GO" id="GO:0004721">
    <property type="term" value="F:phosphoprotein phosphatase activity"/>
    <property type="evidence" value="ECO:0007669"/>
    <property type="project" value="TreeGrafter"/>
</dbReference>
<dbReference type="Pfam" id="PF00672">
    <property type="entry name" value="HAMP"/>
    <property type="match status" value="1"/>
</dbReference>
<evidence type="ECO:0000256" key="6">
    <source>
        <dbReference type="ARBA" id="ARBA00022679"/>
    </source>
</evidence>
<dbReference type="SUPFAM" id="SSF158472">
    <property type="entry name" value="HAMP domain-like"/>
    <property type="match status" value="1"/>
</dbReference>
<dbReference type="PATRIC" id="fig|398512.5.peg.3073"/>
<keyword evidence="11 12" id="KW-0472">Membrane</keyword>
<dbReference type="SMART" id="SM00091">
    <property type="entry name" value="PAS"/>
    <property type="match status" value="1"/>
</dbReference>
<reference evidence="16" key="1">
    <citation type="submission" date="2015-07" db="EMBL/GenBank/DDBJ databases">
        <title>Near-Complete Genome Sequence of the Cellulolytic Bacterium Bacteroides (Pseudobacteroides) cellulosolvens ATCC 35603.</title>
        <authorList>
            <person name="Dassa B."/>
            <person name="Utturkar S.M."/>
            <person name="Klingeman D.M."/>
            <person name="Hurt R.A."/>
            <person name="Keller M."/>
            <person name="Xu J."/>
            <person name="Reddy Y.H.K."/>
            <person name="Borovok I."/>
            <person name="Grinberg I.R."/>
            <person name="Lamed R."/>
            <person name="Zhivin O."/>
            <person name="Bayer E.A."/>
            <person name="Brown S.D."/>
        </authorList>
    </citation>
    <scope>NUCLEOTIDE SEQUENCE [LARGE SCALE GENOMIC DNA]</scope>
    <source>
        <strain evidence="16">DSM 2933</strain>
    </source>
</reference>
<dbReference type="InterPro" id="IPR000014">
    <property type="entry name" value="PAS"/>
</dbReference>
<evidence type="ECO:0000259" key="14">
    <source>
        <dbReference type="PROSITE" id="PS50885"/>
    </source>
</evidence>
<dbReference type="InterPro" id="IPR036097">
    <property type="entry name" value="HisK_dim/P_sf"/>
</dbReference>